<evidence type="ECO:0000313" key="4">
    <source>
        <dbReference type="Proteomes" id="UP000602198"/>
    </source>
</evidence>
<evidence type="ECO:0000256" key="1">
    <source>
        <dbReference type="SAM" id="MobiDB-lite"/>
    </source>
</evidence>
<dbReference type="InterPro" id="IPR036259">
    <property type="entry name" value="MFS_trans_sf"/>
</dbReference>
<evidence type="ECO:0000313" key="3">
    <source>
        <dbReference type="EMBL" id="MBL1079703.1"/>
    </source>
</evidence>
<dbReference type="SUPFAM" id="SSF103473">
    <property type="entry name" value="MFS general substrate transporter"/>
    <property type="match status" value="1"/>
</dbReference>
<proteinExistence type="predicted"/>
<gene>
    <name evidence="3" type="ORF">JK358_35395</name>
</gene>
<keyword evidence="4" id="KW-1185">Reference proteome</keyword>
<feature type="transmembrane region" description="Helical" evidence="2">
    <location>
        <begin position="34"/>
        <end position="59"/>
    </location>
</feature>
<sequence>MSLRQHSPYQRTMPDLDRSRSRPGRRAMLTGRKLWKTAALAFPVMFVAQWLLLFGGAVLLEKLGFAMAGSATMAFLFLAGVAAALVAVLHKRWGTTARAFALSAGVSAILIAAQISEL</sequence>
<keyword evidence="2" id="KW-0472">Membrane</keyword>
<keyword evidence="2" id="KW-1133">Transmembrane helix</keyword>
<feature type="transmembrane region" description="Helical" evidence="2">
    <location>
        <begin position="96"/>
        <end position="115"/>
    </location>
</feature>
<organism evidence="3 4">
    <name type="scientific">Nocardia acididurans</name>
    <dbReference type="NCBI Taxonomy" id="2802282"/>
    <lineage>
        <taxon>Bacteria</taxon>
        <taxon>Bacillati</taxon>
        <taxon>Actinomycetota</taxon>
        <taxon>Actinomycetes</taxon>
        <taxon>Mycobacteriales</taxon>
        <taxon>Nocardiaceae</taxon>
        <taxon>Nocardia</taxon>
    </lineage>
</organism>
<dbReference type="Proteomes" id="UP000602198">
    <property type="component" value="Unassembled WGS sequence"/>
</dbReference>
<reference evidence="3 4" key="1">
    <citation type="submission" date="2021-01" db="EMBL/GenBank/DDBJ databases">
        <title>WGS of actinomycetes isolated from Thailand.</title>
        <authorList>
            <person name="Thawai C."/>
        </authorList>
    </citation>
    <scope>NUCLEOTIDE SEQUENCE [LARGE SCALE GENOMIC DNA]</scope>
    <source>
        <strain evidence="3 4">LPG 2</strain>
    </source>
</reference>
<protein>
    <submittedName>
        <fullName evidence="3">Uncharacterized protein</fullName>
    </submittedName>
</protein>
<feature type="region of interest" description="Disordered" evidence="1">
    <location>
        <begin position="1"/>
        <end position="23"/>
    </location>
</feature>
<name>A0ABS1MKC5_9NOCA</name>
<dbReference type="RefSeq" id="WP_201957012.1">
    <property type="nucleotide sequence ID" value="NZ_JAERRJ010000018.1"/>
</dbReference>
<feature type="transmembrane region" description="Helical" evidence="2">
    <location>
        <begin position="65"/>
        <end position="89"/>
    </location>
</feature>
<feature type="compositionally biased region" description="Polar residues" evidence="1">
    <location>
        <begin position="1"/>
        <end position="10"/>
    </location>
</feature>
<keyword evidence="2" id="KW-0812">Transmembrane</keyword>
<evidence type="ECO:0000256" key="2">
    <source>
        <dbReference type="SAM" id="Phobius"/>
    </source>
</evidence>
<comment type="caution">
    <text evidence="3">The sequence shown here is derived from an EMBL/GenBank/DDBJ whole genome shotgun (WGS) entry which is preliminary data.</text>
</comment>
<dbReference type="EMBL" id="JAERRJ010000018">
    <property type="protein sequence ID" value="MBL1079703.1"/>
    <property type="molecule type" value="Genomic_DNA"/>
</dbReference>
<accession>A0ABS1MKC5</accession>